<sequence>MDLLSSAHVRVLLFFFHLIFNAAAAAAAAAGRWDLLQRSIGVSAMHMQLLHNDRVIIFDRTDFGPSKLNLPGGACRRDPNELVMKVDCTAHSAEYDVAANTFRALTVLTDTWCSSGTVAPDGTLVQTGGFNDGDRNARTFRPCANAAACDWTEHPNALAARRWYATNQILPTAARS</sequence>
<evidence type="ECO:0000256" key="1">
    <source>
        <dbReference type="SAM" id="SignalP"/>
    </source>
</evidence>
<feature type="signal peptide" evidence="1">
    <location>
        <begin position="1"/>
        <end position="27"/>
    </location>
</feature>
<dbReference type="InterPro" id="IPR009880">
    <property type="entry name" value="Glyoxal_oxidase_N"/>
</dbReference>
<name>A0A6V7Q3F5_ANACO</name>
<dbReference type="SUPFAM" id="SSF50965">
    <property type="entry name" value="Galactose oxidase, central domain"/>
    <property type="match status" value="1"/>
</dbReference>
<gene>
    <name evidence="3" type="ORF">CB5_LOCUS20636</name>
</gene>
<keyword evidence="1" id="KW-0732">Signal</keyword>
<dbReference type="PANTHER" id="PTHR32208">
    <property type="entry name" value="SECRETED PROTEIN-RELATED"/>
    <property type="match status" value="1"/>
</dbReference>
<feature type="domain" description="Glyoxal oxidase N-terminal" evidence="2">
    <location>
        <begin position="45"/>
        <end position="172"/>
    </location>
</feature>
<dbReference type="InterPro" id="IPR037293">
    <property type="entry name" value="Gal_Oxidase_central_sf"/>
</dbReference>
<dbReference type="Pfam" id="PF07250">
    <property type="entry name" value="Glyoxal_oxid_N"/>
    <property type="match status" value="1"/>
</dbReference>
<organism evidence="3">
    <name type="scientific">Ananas comosus var. bracteatus</name>
    <name type="common">red pineapple</name>
    <dbReference type="NCBI Taxonomy" id="296719"/>
    <lineage>
        <taxon>Eukaryota</taxon>
        <taxon>Viridiplantae</taxon>
        <taxon>Streptophyta</taxon>
        <taxon>Embryophyta</taxon>
        <taxon>Tracheophyta</taxon>
        <taxon>Spermatophyta</taxon>
        <taxon>Magnoliopsida</taxon>
        <taxon>Liliopsida</taxon>
        <taxon>Poales</taxon>
        <taxon>Bromeliaceae</taxon>
        <taxon>Bromelioideae</taxon>
        <taxon>Ananas</taxon>
    </lineage>
</organism>
<dbReference type="Gene3D" id="2.130.10.80">
    <property type="entry name" value="Galactose oxidase/kelch, beta-propeller"/>
    <property type="match status" value="1"/>
</dbReference>
<dbReference type="InterPro" id="IPR011043">
    <property type="entry name" value="Gal_Oxase/kelch_b-propeller"/>
</dbReference>
<protein>
    <recommendedName>
        <fullName evidence="2">Glyoxal oxidase N-terminal domain-containing protein</fullName>
    </recommendedName>
</protein>
<dbReference type="PANTHER" id="PTHR32208:SF62">
    <property type="entry name" value="OXIDASE, PUTATIVE, EXPRESSED-RELATED"/>
    <property type="match status" value="1"/>
</dbReference>
<reference evidence="3" key="1">
    <citation type="submission" date="2020-07" db="EMBL/GenBank/DDBJ databases">
        <authorList>
            <person name="Lin J."/>
        </authorList>
    </citation>
    <scope>NUCLEOTIDE SEQUENCE</scope>
</reference>
<feature type="chain" id="PRO_5027573915" description="Glyoxal oxidase N-terminal domain-containing protein" evidence="1">
    <location>
        <begin position="28"/>
        <end position="176"/>
    </location>
</feature>
<dbReference type="AlphaFoldDB" id="A0A6V7Q3F5"/>
<proteinExistence type="predicted"/>
<evidence type="ECO:0000313" key="3">
    <source>
        <dbReference type="EMBL" id="CAD1837425.1"/>
    </source>
</evidence>
<accession>A0A6V7Q3F5</accession>
<evidence type="ECO:0000259" key="2">
    <source>
        <dbReference type="Pfam" id="PF07250"/>
    </source>
</evidence>
<dbReference type="EMBL" id="LR862132">
    <property type="protein sequence ID" value="CAD1837425.1"/>
    <property type="molecule type" value="Genomic_DNA"/>
</dbReference>